<dbReference type="Proteomes" id="UP000054843">
    <property type="component" value="Unassembled WGS sequence"/>
</dbReference>
<dbReference type="GO" id="GO:0000035">
    <property type="term" value="F:acyl binding"/>
    <property type="evidence" value="ECO:0007669"/>
    <property type="project" value="TreeGrafter"/>
</dbReference>
<dbReference type="Gene3D" id="1.10.1200.10">
    <property type="entry name" value="ACP-like"/>
    <property type="match status" value="1"/>
</dbReference>
<evidence type="ECO:0000256" key="12">
    <source>
        <dbReference type="ARBA" id="ARBA00023160"/>
    </source>
</evidence>
<name>A0A0V1MRL4_9BILA</name>
<keyword evidence="9" id="KW-0249">Electron transport</keyword>
<dbReference type="SUPFAM" id="SSF47336">
    <property type="entry name" value="ACP-like"/>
    <property type="match status" value="1"/>
</dbReference>
<keyword evidence="12 13" id="KW-0275">Fatty acid biosynthesis</keyword>
<evidence type="ECO:0000256" key="8">
    <source>
        <dbReference type="ARBA" id="ARBA00022946"/>
    </source>
</evidence>
<dbReference type="InterPro" id="IPR036736">
    <property type="entry name" value="ACP-like_sf"/>
</dbReference>
<evidence type="ECO:0000256" key="7">
    <source>
        <dbReference type="ARBA" id="ARBA00022832"/>
    </source>
</evidence>
<evidence type="ECO:0000256" key="2">
    <source>
        <dbReference type="ARBA" id="ARBA00010930"/>
    </source>
</evidence>
<proteinExistence type="inferred from homology"/>
<evidence type="ECO:0000256" key="1">
    <source>
        <dbReference type="ARBA" id="ARBA00004173"/>
    </source>
</evidence>
<keyword evidence="8" id="KW-0809">Transit peptide</keyword>
<comment type="function">
    <text evidence="13">Carrier of the growing fatty acid chain in fatty acid biosynthesis.</text>
</comment>
<dbReference type="EMBL" id="JYDO01000056">
    <property type="protein sequence ID" value="KRZ74014.1"/>
    <property type="molecule type" value="Genomic_DNA"/>
</dbReference>
<keyword evidence="11" id="KW-0496">Mitochondrion</keyword>
<dbReference type="InterPro" id="IPR009081">
    <property type="entry name" value="PP-bd_ACP"/>
</dbReference>
<keyword evidence="6" id="KW-0597">Phosphoprotein</keyword>
<dbReference type="STRING" id="268474.A0A0V1MRL4"/>
<comment type="similarity">
    <text evidence="2">Belongs to the acyl carrier protein (ACP) family.</text>
</comment>
<comment type="caution">
    <text evidence="15">The sequence shown here is derived from an EMBL/GenBank/DDBJ whole genome shotgun (WGS) entry which is preliminary data.</text>
</comment>
<keyword evidence="7" id="KW-0276">Fatty acid metabolism</keyword>
<dbReference type="Pfam" id="PF00550">
    <property type="entry name" value="PP-binding"/>
    <property type="match status" value="1"/>
</dbReference>
<evidence type="ECO:0000313" key="15">
    <source>
        <dbReference type="EMBL" id="KRZ74014.1"/>
    </source>
</evidence>
<keyword evidence="4 13" id="KW-0596">Phosphopantetheine</keyword>
<dbReference type="HAMAP" id="MF_01217">
    <property type="entry name" value="Acyl_carrier"/>
    <property type="match status" value="1"/>
</dbReference>
<evidence type="ECO:0000256" key="11">
    <source>
        <dbReference type="ARBA" id="ARBA00023128"/>
    </source>
</evidence>
<dbReference type="OrthoDB" id="5915009at2759"/>
<keyword evidence="10" id="KW-0443">Lipid metabolism</keyword>
<organism evidence="15 16">
    <name type="scientific">Trichinella papuae</name>
    <dbReference type="NCBI Taxonomy" id="268474"/>
    <lineage>
        <taxon>Eukaryota</taxon>
        <taxon>Metazoa</taxon>
        <taxon>Ecdysozoa</taxon>
        <taxon>Nematoda</taxon>
        <taxon>Enoplea</taxon>
        <taxon>Dorylaimia</taxon>
        <taxon>Trichinellida</taxon>
        <taxon>Trichinellidae</taxon>
        <taxon>Trichinella</taxon>
    </lineage>
</organism>
<comment type="subcellular location">
    <subcellularLocation>
        <location evidence="1">Mitochondrion</location>
    </subcellularLocation>
</comment>
<evidence type="ECO:0000256" key="10">
    <source>
        <dbReference type="ARBA" id="ARBA00023098"/>
    </source>
</evidence>
<evidence type="ECO:0000256" key="3">
    <source>
        <dbReference type="ARBA" id="ARBA00022448"/>
    </source>
</evidence>
<evidence type="ECO:0000256" key="13">
    <source>
        <dbReference type="RuleBase" id="RU000722"/>
    </source>
</evidence>
<accession>A0A0V1MRL4</accession>
<dbReference type="PROSITE" id="PS50075">
    <property type="entry name" value="CARRIER"/>
    <property type="match status" value="1"/>
</dbReference>
<dbReference type="Gene3D" id="1.10.286.90">
    <property type="entry name" value="MFS transporter, transmembrane helix TM10b"/>
    <property type="match status" value="1"/>
</dbReference>
<keyword evidence="16" id="KW-1185">Reference proteome</keyword>
<evidence type="ECO:0000256" key="4">
    <source>
        <dbReference type="ARBA" id="ARBA00022450"/>
    </source>
</evidence>
<keyword evidence="3" id="KW-0813">Transport</keyword>
<dbReference type="AlphaFoldDB" id="A0A0V1MRL4"/>
<dbReference type="PANTHER" id="PTHR20863">
    <property type="entry name" value="ACYL CARRIER PROTEIN"/>
    <property type="match status" value="1"/>
</dbReference>
<evidence type="ECO:0000313" key="16">
    <source>
        <dbReference type="Proteomes" id="UP000054843"/>
    </source>
</evidence>
<evidence type="ECO:0000256" key="5">
    <source>
        <dbReference type="ARBA" id="ARBA00022516"/>
    </source>
</evidence>
<dbReference type="GO" id="GO:0000036">
    <property type="term" value="F:acyl carrier activity"/>
    <property type="evidence" value="ECO:0007669"/>
    <property type="project" value="TreeGrafter"/>
</dbReference>
<keyword evidence="5 13" id="KW-0444">Lipid biosynthesis</keyword>
<dbReference type="GO" id="GO:0005739">
    <property type="term" value="C:mitochondrion"/>
    <property type="evidence" value="ECO:0007669"/>
    <property type="project" value="UniProtKB-SubCell"/>
</dbReference>
<feature type="domain" description="Carrier" evidence="14">
    <location>
        <begin position="142"/>
        <end position="220"/>
    </location>
</feature>
<gene>
    <name evidence="15" type="primary">mtacp1</name>
    <name evidence="15" type="ORF">T10_10576</name>
</gene>
<evidence type="ECO:0000256" key="9">
    <source>
        <dbReference type="ARBA" id="ARBA00022982"/>
    </source>
</evidence>
<sequence length="224" mass="26384">MDETRNISDEVELKSLKSRKITLYRKQSAEEESPRWLISKGYYYRAAQALSEIASDLWNRASIEINVKQIQSEIMKMINNFLYISSRYFWMSRKAWFSVPKFYRFIGFVERTAPTSQVQQIMHYKIGVPTQPFEMPHKLTKQEVEQRVLKVVKMFYRLQMVTDTNYTLDSHFVNDLGLDSLDHVELMLAVEEEFGIEIPDAEIEKLMTGVKLINYVCKVKGVEN</sequence>
<reference evidence="15 16" key="1">
    <citation type="submission" date="2015-01" db="EMBL/GenBank/DDBJ databases">
        <title>Evolution of Trichinella species and genotypes.</title>
        <authorList>
            <person name="Korhonen P.K."/>
            <person name="Edoardo P."/>
            <person name="Giuseppe L.R."/>
            <person name="Gasser R.B."/>
        </authorList>
    </citation>
    <scope>NUCLEOTIDE SEQUENCE [LARGE SCALE GENOMIC DNA]</scope>
    <source>
        <strain evidence="15">ISS1980</strain>
    </source>
</reference>
<protein>
    <recommendedName>
        <fullName evidence="13">Acyl carrier protein</fullName>
    </recommendedName>
</protein>
<dbReference type="PANTHER" id="PTHR20863:SF28">
    <property type="entry name" value="ACYL CARRIER PROTEIN, MITOCHONDRIAL"/>
    <property type="match status" value="1"/>
</dbReference>
<evidence type="ECO:0000259" key="14">
    <source>
        <dbReference type="PROSITE" id="PS50075"/>
    </source>
</evidence>
<dbReference type="InterPro" id="IPR003231">
    <property type="entry name" value="ACP"/>
</dbReference>
<evidence type="ECO:0000256" key="6">
    <source>
        <dbReference type="ARBA" id="ARBA00022553"/>
    </source>
</evidence>